<dbReference type="EMBL" id="LGRX02003220">
    <property type="protein sequence ID" value="KAK3282628.1"/>
    <property type="molecule type" value="Genomic_DNA"/>
</dbReference>
<name>A0AAE0GR27_9CHLO</name>
<evidence type="ECO:0000256" key="1">
    <source>
        <dbReference type="SAM" id="MobiDB-lite"/>
    </source>
</evidence>
<feature type="compositionally biased region" description="Polar residues" evidence="1">
    <location>
        <begin position="92"/>
        <end position="104"/>
    </location>
</feature>
<keyword evidence="4" id="KW-1185">Reference proteome</keyword>
<reference evidence="3" key="2">
    <citation type="submission" date="2023-06" db="EMBL/GenBank/DDBJ databases">
        <title>Long-read-based genome assembly of the green algal bacterivore Cymbomonas tetramitiformis.</title>
        <authorList>
            <person name="Gyaltshen Y."/>
            <person name="Rozenberg A."/>
            <person name="Paasch A."/>
            <person name="Burns J.A."/>
            <person name="Warring S."/>
            <person name="Larson R."/>
            <person name="Maurer-Alcala X."/>
            <person name="Dacks J."/>
            <person name="Kim E."/>
        </authorList>
    </citation>
    <scope>NUCLEOTIDE SEQUENCE</scope>
    <source>
        <strain evidence="3">PLY_AMNH</strain>
    </source>
</reference>
<reference evidence="3 4" key="1">
    <citation type="journal article" date="2015" name="Genome Biol. Evol.">
        <title>Comparative Genomics of a Bacterivorous Green Alga Reveals Evolutionary Causalities and Consequences of Phago-Mixotrophic Mode of Nutrition.</title>
        <authorList>
            <person name="Burns J.A."/>
            <person name="Paasch A."/>
            <person name="Narechania A."/>
            <person name="Kim E."/>
        </authorList>
    </citation>
    <scope>NUCLEOTIDE SEQUENCE [LARGE SCALE GENOMIC DNA]</scope>
    <source>
        <strain evidence="3">PLY_AMNH</strain>
    </source>
</reference>
<proteinExistence type="predicted"/>
<dbReference type="Proteomes" id="UP001190700">
    <property type="component" value="Unassembled WGS sequence"/>
</dbReference>
<gene>
    <name evidence="2" type="ORF">CYMTET_44106</name>
    <name evidence="3" type="ORF">CYMTET_9650</name>
</gene>
<feature type="compositionally biased region" description="Basic and acidic residues" evidence="1">
    <location>
        <begin position="69"/>
        <end position="79"/>
    </location>
</feature>
<evidence type="ECO:0000313" key="4">
    <source>
        <dbReference type="Proteomes" id="UP001190700"/>
    </source>
</evidence>
<feature type="compositionally biased region" description="Basic residues" evidence="1">
    <location>
        <begin position="124"/>
        <end position="139"/>
    </location>
</feature>
<protein>
    <submittedName>
        <fullName evidence="3">Uncharacterized protein</fullName>
    </submittedName>
</protein>
<evidence type="ECO:0000313" key="2">
    <source>
        <dbReference type="EMBL" id="KAK3246355.1"/>
    </source>
</evidence>
<evidence type="ECO:0000313" key="3">
    <source>
        <dbReference type="EMBL" id="KAK3282628.1"/>
    </source>
</evidence>
<dbReference type="EMBL" id="LGRX02029894">
    <property type="protein sequence ID" value="KAK3246355.1"/>
    <property type="molecule type" value="Genomic_DNA"/>
</dbReference>
<dbReference type="AlphaFoldDB" id="A0AAE0GR27"/>
<feature type="region of interest" description="Disordered" evidence="1">
    <location>
        <begin position="65"/>
        <end position="151"/>
    </location>
</feature>
<accession>A0AAE0GR27</accession>
<comment type="caution">
    <text evidence="3">The sequence shown here is derived from an EMBL/GenBank/DDBJ whole genome shotgun (WGS) entry which is preliminary data.</text>
</comment>
<sequence>MAECKGYILKSQKLKRKSAFQRLKVFLQQAEGASKLGPDLRQQLVKVLRSLVQDEREAAEVDAVISIPSHHESTEDAPKSNDLPSDVIKATKLTSEVKSVSVTPRQDGGGAAEAEQQPDEGEKKKKKNKKDKKKEKKKEKKEVRNAKRQPN</sequence>
<organism evidence="3 4">
    <name type="scientific">Cymbomonas tetramitiformis</name>
    <dbReference type="NCBI Taxonomy" id="36881"/>
    <lineage>
        <taxon>Eukaryota</taxon>
        <taxon>Viridiplantae</taxon>
        <taxon>Chlorophyta</taxon>
        <taxon>Pyramimonadophyceae</taxon>
        <taxon>Pyramimonadales</taxon>
        <taxon>Pyramimonadaceae</taxon>
        <taxon>Cymbomonas</taxon>
    </lineage>
</organism>